<evidence type="ECO:0000313" key="4">
    <source>
        <dbReference type="EMBL" id="TWI67523.1"/>
    </source>
</evidence>
<feature type="transmembrane region" description="Helical" evidence="2">
    <location>
        <begin position="6"/>
        <end position="28"/>
    </location>
</feature>
<keyword evidence="2" id="KW-0812">Transmembrane</keyword>
<dbReference type="Gene3D" id="1.20.144.10">
    <property type="entry name" value="Phosphatidic acid phosphatase type 2/haloperoxidase"/>
    <property type="match status" value="1"/>
</dbReference>
<feature type="transmembrane region" description="Helical" evidence="2">
    <location>
        <begin position="40"/>
        <end position="60"/>
    </location>
</feature>
<comment type="caution">
    <text evidence="4">The sequence shown here is derived from an EMBL/GenBank/DDBJ whole genome shotgun (WGS) entry which is preliminary data.</text>
</comment>
<feature type="transmembrane region" description="Helical" evidence="2">
    <location>
        <begin position="98"/>
        <end position="116"/>
    </location>
</feature>
<dbReference type="InterPro" id="IPR036938">
    <property type="entry name" value="PAP2/HPO_sf"/>
</dbReference>
<reference evidence="4 5" key="1">
    <citation type="journal article" date="2015" name="Stand. Genomic Sci.">
        <title>Genomic Encyclopedia of Bacterial and Archaeal Type Strains, Phase III: the genomes of soil and plant-associated and newly described type strains.</title>
        <authorList>
            <person name="Whitman W.B."/>
            <person name="Woyke T."/>
            <person name="Klenk H.P."/>
            <person name="Zhou Y."/>
            <person name="Lilburn T.G."/>
            <person name="Beck B.J."/>
            <person name="De Vos P."/>
            <person name="Vandamme P."/>
            <person name="Eisen J.A."/>
            <person name="Garrity G."/>
            <person name="Hugenholtz P."/>
            <person name="Kyrpides N.C."/>
        </authorList>
    </citation>
    <scope>NUCLEOTIDE SEQUENCE [LARGE SCALE GENOMIC DNA]</scope>
    <source>
        <strain evidence="4 5">CGMCC 1.10822</strain>
    </source>
</reference>
<keyword evidence="5" id="KW-1185">Reference proteome</keyword>
<dbReference type="SUPFAM" id="SSF48317">
    <property type="entry name" value="Acid phosphatase/Vanadium-dependent haloperoxidase"/>
    <property type="match status" value="1"/>
</dbReference>
<dbReference type="AlphaFoldDB" id="A0A562RF43"/>
<evidence type="ECO:0000259" key="3">
    <source>
        <dbReference type="Pfam" id="PF01569"/>
    </source>
</evidence>
<name>A0A562RF43_9BURK</name>
<feature type="region of interest" description="Disordered" evidence="1">
    <location>
        <begin position="197"/>
        <end position="235"/>
    </location>
</feature>
<evidence type="ECO:0000256" key="2">
    <source>
        <dbReference type="SAM" id="Phobius"/>
    </source>
</evidence>
<feature type="transmembrane region" description="Helical" evidence="2">
    <location>
        <begin position="128"/>
        <end position="146"/>
    </location>
</feature>
<keyword evidence="2" id="KW-0472">Membrane</keyword>
<dbReference type="Proteomes" id="UP000318431">
    <property type="component" value="Unassembled WGS sequence"/>
</dbReference>
<evidence type="ECO:0000256" key="1">
    <source>
        <dbReference type="SAM" id="MobiDB-lite"/>
    </source>
</evidence>
<dbReference type="EMBL" id="VLLB01000002">
    <property type="protein sequence ID" value="TWI67523.1"/>
    <property type="molecule type" value="Genomic_DNA"/>
</dbReference>
<accession>A0A562RF43</accession>
<organism evidence="4 5">
    <name type="scientific">Pseudoduganella lurida</name>
    <dbReference type="NCBI Taxonomy" id="1036180"/>
    <lineage>
        <taxon>Bacteria</taxon>
        <taxon>Pseudomonadati</taxon>
        <taxon>Pseudomonadota</taxon>
        <taxon>Betaproteobacteria</taxon>
        <taxon>Burkholderiales</taxon>
        <taxon>Oxalobacteraceae</taxon>
        <taxon>Telluria group</taxon>
        <taxon>Pseudoduganella</taxon>
    </lineage>
</organism>
<evidence type="ECO:0000313" key="5">
    <source>
        <dbReference type="Proteomes" id="UP000318431"/>
    </source>
</evidence>
<dbReference type="Pfam" id="PF01569">
    <property type="entry name" value="PAP2"/>
    <property type="match status" value="1"/>
</dbReference>
<sequence length="235" mass="25414">MLLWKALTALGGVTVTGPLGVAVAVWLLAGRSWRLSLNWMLLFCGGMALVVITKLLWYGWGIGIQAWHFSGLSGHAMRATAVYPVVFFLAFRNARPGYRTLGLAAGVLLAFLISYSRLPVRAHSVSEVVLGGAVGYAVAAAFILGVRGERPAIVTDLLLALCIPLVIIMPLTKPAPAERWIKQIAMYLTGKDPIERAWKQRPDGEPASQADVEPDQQPDAQPEVRQAPVQVRGPI</sequence>
<feature type="transmembrane region" description="Helical" evidence="2">
    <location>
        <begin position="72"/>
        <end position="91"/>
    </location>
</feature>
<feature type="domain" description="Phosphatidic acid phosphatase type 2/haloperoxidase" evidence="3">
    <location>
        <begin position="70"/>
        <end position="146"/>
    </location>
</feature>
<keyword evidence="2" id="KW-1133">Transmembrane helix</keyword>
<protein>
    <submittedName>
        <fullName evidence="4">PAP2 superfamily protein</fullName>
    </submittedName>
</protein>
<proteinExistence type="predicted"/>
<gene>
    <name evidence="4" type="ORF">IP91_01636</name>
</gene>
<feature type="transmembrane region" description="Helical" evidence="2">
    <location>
        <begin position="153"/>
        <end position="172"/>
    </location>
</feature>
<dbReference type="InterPro" id="IPR000326">
    <property type="entry name" value="PAP2/HPO"/>
</dbReference>